<gene>
    <name evidence="2" type="ORF">SM611_27545</name>
</gene>
<dbReference type="Proteomes" id="UP001569963">
    <property type="component" value="Unassembled WGS sequence"/>
</dbReference>
<feature type="compositionally biased region" description="Low complexity" evidence="1">
    <location>
        <begin position="26"/>
        <end position="45"/>
    </location>
</feature>
<reference evidence="2 3" key="1">
    <citation type="submission" date="2023-11" db="EMBL/GenBank/DDBJ databases">
        <title>Actinomadura monticuli sp. nov., isolated from volcanic ash.</title>
        <authorList>
            <person name="Lee S.D."/>
            <person name="Yang H."/>
            <person name="Kim I.S."/>
        </authorList>
    </citation>
    <scope>NUCLEOTIDE SEQUENCE [LARGE SCALE GENOMIC DNA]</scope>
    <source>
        <strain evidence="2 3">DLS-62</strain>
    </source>
</reference>
<sequence>MTGAPAVVAAAVLAVAGCGGGGGGKSSPTRTAPTSAPPSGAASGDTIKTATVGNLGQILVDGQGRTVYLFEKDKGGTSSCTGSCAAVWPPVTASAKPKAGTGADAAKPGTTKRPDGSTQVTYSGHPVYYYAPDGTTPGSAKGQALNQFGAAWYVLSASGDKVQSTGGGY</sequence>
<proteinExistence type="predicted"/>
<accession>A0ABV4QHR0</accession>
<comment type="caution">
    <text evidence="2">The sequence shown here is derived from an EMBL/GenBank/DDBJ whole genome shotgun (WGS) entry which is preliminary data.</text>
</comment>
<dbReference type="PANTHER" id="PTHR39335:SF1">
    <property type="entry name" value="BLL4220 PROTEIN"/>
    <property type="match status" value="1"/>
</dbReference>
<evidence type="ECO:0000313" key="2">
    <source>
        <dbReference type="EMBL" id="MFA1542705.1"/>
    </source>
</evidence>
<protein>
    <recommendedName>
        <fullName evidence="4">Lipoprotein</fullName>
    </recommendedName>
</protein>
<keyword evidence="3" id="KW-1185">Reference proteome</keyword>
<dbReference type="EMBL" id="JAXCEI010000013">
    <property type="protein sequence ID" value="MFA1542705.1"/>
    <property type="molecule type" value="Genomic_DNA"/>
</dbReference>
<dbReference type="Pfam" id="PF03640">
    <property type="entry name" value="Lipoprotein_15"/>
    <property type="match status" value="2"/>
</dbReference>
<evidence type="ECO:0008006" key="4">
    <source>
        <dbReference type="Google" id="ProtNLM"/>
    </source>
</evidence>
<feature type="region of interest" description="Disordered" evidence="1">
    <location>
        <begin position="20"/>
        <end position="45"/>
    </location>
</feature>
<name>A0ABV4QHR0_9ACTN</name>
<organism evidence="2 3">
    <name type="scientific">Actinomadura monticuli</name>
    <dbReference type="NCBI Taxonomy" id="3097367"/>
    <lineage>
        <taxon>Bacteria</taxon>
        <taxon>Bacillati</taxon>
        <taxon>Actinomycetota</taxon>
        <taxon>Actinomycetes</taxon>
        <taxon>Streptosporangiales</taxon>
        <taxon>Thermomonosporaceae</taxon>
        <taxon>Actinomadura</taxon>
    </lineage>
</organism>
<dbReference type="InterPro" id="IPR005297">
    <property type="entry name" value="Lipoprotein_repeat"/>
</dbReference>
<dbReference type="RefSeq" id="WP_371953068.1">
    <property type="nucleotide sequence ID" value="NZ_JAXCEI010000013.1"/>
</dbReference>
<evidence type="ECO:0000313" key="3">
    <source>
        <dbReference type="Proteomes" id="UP001569963"/>
    </source>
</evidence>
<dbReference type="PANTHER" id="PTHR39335">
    <property type="entry name" value="BLL4220 PROTEIN"/>
    <property type="match status" value="1"/>
</dbReference>
<evidence type="ECO:0000256" key="1">
    <source>
        <dbReference type="SAM" id="MobiDB-lite"/>
    </source>
</evidence>
<feature type="region of interest" description="Disordered" evidence="1">
    <location>
        <begin position="94"/>
        <end position="119"/>
    </location>
</feature>